<feature type="domain" description="TNase-like" evidence="6">
    <location>
        <begin position="71"/>
        <end position="195"/>
    </location>
</feature>
<dbReference type="GO" id="GO:0016787">
    <property type="term" value="F:hydrolase activity"/>
    <property type="evidence" value="ECO:0007669"/>
    <property type="project" value="UniProtKB-KW"/>
</dbReference>
<keyword evidence="5" id="KW-1133">Transmembrane helix</keyword>
<keyword evidence="1" id="KW-0540">Nuclease</keyword>
<keyword evidence="5" id="KW-0472">Membrane</keyword>
<dbReference type="GO" id="GO:0004519">
    <property type="term" value="F:endonuclease activity"/>
    <property type="evidence" value="ECO:0007669"/>
    <property type="project" value="UniProtKB-KW"/>
</dbReference>
<keyword evidence="5" id="KW-0812">Transmembrane</keyword>
<evidence type="ECO:0000256" key="3">
    <source>
        <dbReference type="ARBA" id="ARBA00022801"/>
    </source>
</evidence>
<keyword evidence="2" id="KW-0255">Endonuclease</keyword>
<proteinExistence type="predicted"/>
<organism evidence="7 8">
    <name type="scientific">Cardiobacterium valvarum</name>
    <dbReference type="NCBI Taxonomy" id="194702"/>
    <lineage>
        <taxon>Bacteria</taxon>
        <taxon>Pseudomonadati</taxon>
        <taxon>Pseudomonadota</taxon>
        <taxon>Gammaproteobacteria</taxon>
        <taxon>Cardiobacteriales</taxon>
        <taxon>Cardiobacteriaceae</taxon>
        <taxon>Cardiobacterium</taxon>
    </lineage>
</organism>
<keyword evidence="8" id="KW-1185">Reference proteome</keyword>
<evidence type="ECO:0000313" key="7">
    <source>
        <dbReference type="EMBL" id="SUX25490.1"/>
    </source>
</evidence>
<evidence type="ECO:0000259" key="6">
    <source>
        <dbReference type="PROSITE" id="PS50830"/>
    </source>
</evidence>
<dbReference type="SMART" id="SM00318">
    <property type="entry name" value="SNc"/>
    <property type="match status" value="1"/>
</dbReference>
<reference evidence="7 8" key="1">
    <citation type="submission" date="2018-06" db="EMBL/GenBank/DDBJ databases">
        <authorList>
            <consortium name="Pathogen Informatics"/>
            <person name="Doyle S."/>
        </authorList>
    </citation>
    <scope>NUCLEOTIDE SEQUENCE [LARGE SCALE GENOMIC DNA]</scope>
    <source>
        <strain evidence="7 8">NCTC13294</strain>
    </source>
</reference>
<sequence length="212" mass="24281">MTRKRTPLNKQQQRRLAALFISFLRGKKSLDKVIILVLSGVIMLAFAAWPHKEGRSNDSGSHDAFHGQNGQTYRCALKKIYDGDTVTARCNGQKGQQEIRIRLAGIDAPEMGQKPFGEESKRELGKRLGQNFDMHYLGPDYYQRSLGTLFVYGRNINLQMVEDGYAFAYDSKDTPAAYKQAEKNARAARRGFWHKGKNQQPINPKIWRRHHL</sequence>
<dbReference type="PROSITE" id="PS50830">
    <property type="entry name" value="TNASE_3"/>
    <property type="match status" value="1"/>
</dbReference>
<dbReference type="PANTHER" id="PTHR12302">
    <property type="entry name" value="EBNA2 BINDING PROTEIN P100"/>
    <property type="match status" value="1"/>
</dbReference>
<accession>A0A381EEV6</accession>
<name>A0A381EEV6_9GAMM</name>
<feature type="region of interest" description="Disordered" evidence="4">
    <location>
        <begin position="191"/>
        <end position="212"/>
    </location>
</feature>
<evidence type="ECO:0000256" key="4">
    <source>
        <dbReference type="SAM" id="MobiDB-lite"/>
    </source>
</evidence>
<evidence type="ECO:0000256" key="5">
    <source>
        <dbReference type="SAM" id="Phobius"/>
    </source>
</evidence>
<dbReference type="Proteomes" id="UP000254572">
    <property type="component" value="Unassembled WGS sequence"/>
</dbReference>
<dbReference type="Gene3D" id="2.40.50.90">
    <property type="match status" value="1"/>
</dbReference>
<gene>
    <name evidence="7" type="ORF">NCTC13294_02456</name>
</gene>
<dbReference type="PANTHER" id="PTHR12302:SF3">
    <property type="entry name" value="SERINE_THREONINE-PROTEIN KINASE 31"/>
    <property type="match status" value="1"/>
</dbReference>
<dbReference type="EMBL" id="UFUW01000001">
    <property type="protein sequence ID" value="SUX25490.1"/>
    <property type="molecule type" value="Genomic_DNA"/>
</dbReference>
<dbReference type="InterPro" id="IPR035437">
    <property type="entry name" value="SNase_OB-fold_sf"/>
</dbReference>
<dbReference type="SUPFAM" id="SSF50199">
    <property type="entry name" value="Staphylococcal nuclease"/>
    <property type="match status" value="1"/>
</dbReference>
<evidence type="ECO:0000313" key="8">
    <source>
        <dbReference type="Proteomes" id="UP000254572"/>
    </source>
</evidence>
<keyword evidence="3" id="KW-0378">Hydrolase</keyword>
<dbReference type="Pfam" id="PF00565">
    <property type="entry name" value="SNase"/>
    <property type="match status" value="1"/>
</dbReference>
<evidence type="ECO:0000256" key="2">
    <source>
        <dbReference type="ARBA" id="ARBA00022759"/>
    </source>
</evidence>
<dbReference type="RefSeq" id="WP_115612540.1">
    <property type="nucleotide sequence ID" value="NZ_JBHLZC010000001.1"/>
</dbReference>
<feature type="transmembrane region" description="Helical" evidence="5">
    <location>
        <begin position="33"/>
        <end position="51"/>
    </location>
</feature>
<dbReference type="OrthoDB" id="6867997at2"/>
<dbReference type="InterPro" id="IPR016071">
    <property type="entry name" value="Staphylococal_nuclease_OB-fold"/>
</dbReference>
<dbReference type="AlphaFoldDB" id="A0A381EEV6"/>
<protein>
    <submittedName>
        <fullName evidence="7">Staphylococcal nuclease homologue</fullName>
    </submittedName>
</protein>
<evidence type="ECO:0000256" key="1">
    <source>
        <dbReference type="ARBA" id="ARBA00022722"/>
    </source>
</evidence>